<sequence length="133" mass="15106">VSTRLPRCMSGFRTTHGFPFYTFHLIPPSSIPLRSFSQPGGGRCTKGIQSKVPLLQATEEAGRDVAFEACQGFMRHSRRYFQRCLDQEDIACDVDEALWPEETGGICPMIMLEWERGWGVRGLTVKIKYFVSK</sequence>
<protein>
    <submittedName>
        <fullName evidence="1">Uncharacterized protein</fullName>
    </submittedName>
</protein>
<accession>A0A1A8DPI8</accession>
<organism evidence="1">
    <name type="scientific">Nothobranchius kadleci</name>
    <name type="common">African annual killifish</name>
    <dbReference type="NCBI Taxonomy" id="1051664"/>
    <lineage>
        <taxon>Eukaryota</taxon>
        <taxon>Metazoa</taxon>
        <taxon>Chordata</taxon>
        <taxon>Craniata</taxon>
        <taxon>Vertebrata</taxon>
        <taxon>Euteleostomi</taxon>
        <taxon>Actinopterygii</taxon>
        <taxon>Neopterygii</taxon>
        <taxon>Teleostei</taxon>
        <taxon>Neoteleostei</taxon>
        <taxon>Acanthomorphata</taxon>
        <taxon>Ovalentaria</taxon>
        <taxon>Atherinomorphae</taxon>
        <taxon>Cyprinodontiformes</taxon>
        <taxon>Nothobranchiidae</taxon>
        <taxon>Nothobranchius</taxon>
    </lineage>
</organism>
<dbReference type="EMBL" id="HAEA01006279">
    <property type="protein sequence ID" value="SBQ34759.1"/>
    <property type="molecule type" value="Transcribed_RNA"/>
</dbReference>
<reference evidence="1" key="1">
    <citation type="submission" date="2016-05" db="EMBL/GenBank/DDBJ databases">
        <authorList>
            <person name="Lavstsen T."/>
            <person name="Jespersen J.S."/>
        </authorList>
    </citation>
    <scope>NUCLEOTIDE SEQUENCE</scope>
    <source>
        <tissue evidence="1">Brain</tissue>
    </source>
</reference>
<feature type="non-terminal residue" evidence="1">
    <location>
        <position position="1"/>
    </location>
</feature>
<proteinExistence type="predicted"/>
<reference evidence="1" key="2">
    <citation type="submission" date="2016-06" db="EMBL/GenBank/DDBJ databases">
        <title>The genome of a short-lived fish provides insights into sex chromosome evolution and the genetic control of aging.</title>
        <authorList>
            <person name="Reichwald K."/>
            <person name="Felder M."/>
            <person name="Petzold A."/>
            <person name="Koch P."/>
            <person name="Groth M."/>
            <person name="Platzer M."/>
        </authorList>
    </citation>
    <scope>NUCLEOTIDE SEQUENCE</scope>
    <source>
        <tissue evidence="1">Brain</tissue>
    </source>
</reference>
<gene>
    <name evidence="1" type="primary">Nfu_g_1_002246</name>
</gene>
<name>A0A1A8DPI8_NOTKA</name>
<dbReference type="AlphaFoldDB" id="A0A1A8DPI8"/>
<evidence type="ECO:0000313" key="1">
    <source>
        <dbReference type="EMBL" id="SBQ34759.1"/>
    </source>
</evidence>
<feature type="non-terminal residue" evidence="1">
    <location>
        <position position="133"/>
    </location>
</feature>